<comment type="caution">
    <text evidence="2">The sequence shown here is derived from an EMBL/GenBank/DDBJ whole genome shotgun (WGS) entry which is preliminary data.</text>
</comment>
<protein>
    <submittedName>
        <fullName evidence="2">Uncharacterized protein</fullName>
    </submittedName>
</protein>
<dbReference type="Proteomes" id="UP000248706">
    <property type="component" value="Unassembled WGS sequence"/>
</dbReference>
<reference evidence="2 3" key="1">
    <citation type="submission" date="2016-08" db="EMBL/GenBank/DDBJ databases">
        <title>Analysis of Carbohydrate Active Enzymes in Thermogemmatispora T81 Reveals Carbohydrate Degradation Ability.</title>
        <authorList>
            <person name="Tomazini A."/>
            <person name="Lal S."/>
            <person name="Stott M."/>
            <person name="Henrissat B."/>
            <person name="Polikarpov I."/>
            <person name="Sparling R."/>
            <person name="Levin D.B."/>
        </authorList>
    </citation>
    <scope>NUCLEOTIDE SEQUENCE [LARGE SCALE GENOMIC DNA]</scope>
    <source>
        <strain evidence="2 3">T81</strain>
    </source>
</reference>
<organism evidence="2 3">
    <name type="scientific">Thermogemmatispora tikiterensis</name>
    <dbReference type="NCBI Taxonomy" id="1825093"/>
    <lineage>
        <taxon>Bacteria</taxon>
        <taxon>Bacillati</taxon>
        <taxon>Chloroflexota</taxon>
        <taxon>Ktedonobacteria</taxon>
        <taxon>Thermogemmatisporales</taxon>
        <taxon>Thermogemmatisporaceae</taxon>
        <taxon>Thermogemmatispora</taxon>
    </lineage>
</organism>
<keyword evidence="3" id="KW-1185">Reference proteome</keyword>
<evidence type="ECO:0000313" key="3">
    <source>
        <dbReference type="Proteomes" id="UP000248706"/>
    </source>
</evidence>
<accession>A0A328VKX4</accession>
<proteinExistence type="predicted"/>
<sequence>MSRLRSRWRSSAPGAWREDAYEQEDAEDQCKQATSEADNNGSSAGGEPEHERESNSNDDQAEAGGKAPGGFLPQESLPSGTCAGHPAARKVYQWYHKRSLSGARRSTNMAASMIAESLEAEQWERAALWGLGMGICQGRRGGS</sequence>
<name>A0A328VKX4_9CHLR</name>
<feature type="compositionally biased region" description="Polar residues" evidence="1">
    <location>
        <begin position="31"/>
        <end position="42"/>
    </location>
</feature>
<evidence type="ECO:0000313" key="2">
    <source>
        <dbReference type="EMBL" id="RAQ97799.1"/>
    </source>
</evidence>
<dbReference type="EMBL" id="MCIF01000002">
    <property type="protein sequence ID" value="RAQ97799.1"/>
    <property type="molecule type" value="Genomic_DNA"/>
</dbReference>
<dbReference type="AlphaFoldDB" id="A0A328VKX4"/>
<gene>
    <name evidence="2" type="ORF">A4R35_19825</name>
</gene>
<feature type="region of interest" description="Disordered" evidence="1">
    <location>
        <begin position="1"/>
        <end position="83"/>
    </location>
</feature>
<evidence type="ECO:0000256" key="1">
    <source>
        <dbReference type="SAM" id="MobiDB-lite"/>
    </source>
</evidence>